<keyword evidence="4" id="KW-1185">Reference proteome</keyword>
<name>A0AAD8RUK4_LOLMU</name>
<dbReference type="Pfam" id="PF04195">
    <property type="entry name" value="Transposase_28"/>
    <property type="match status" value="1"/>
</dbReference>
<gene>
    <name evidence="3" type="ORF">QYE76_005287</name>
</gene>
<evidence type="ECO:0000313" key="3">
    <source>
        <dbReference type="EMBL" id="KAK1630972.1"/>
    </source>
</evidence>
<feature type="region of interest" description="Disordered" evidence="1">
    <location>
        <begin position="1"/>
        <end position="33"/>
    </location>
</feature>
<dbReference type="PANTHER" id="PTHR33026:SF7">
    <property type="entry name" value="OS03G0100275 PROTEIN"/>
    <property type="match status" value="1"/>
</dbReference>
<evidence type="ECO:0000313" key="4">
    <source>
        <dbReference type="Proteomes" id="UP001231189"/>
    </source>
</evidence>
<comment type="caution">
    <text evidence="3">The sequence shown here is derived from an EMBL/GenBank/DDBJ whole genome shotgun (WGS) entry which is preliminary data.</text>
</comment>
<dbReference type="EMBL" id="JAUUTY010000005">
    <property type="protein sequence ID" value="KAK1630972.1"/>
    <property type="molecule type" value="Genomic_DNA"/>
</dbReference>
<feature type="compositionally biased region" description="Low complexity" evidence="1">
    <location>
        <begin position="7"/>
        <end position="18"/>
    </location>
</feature>
<dbReference type="PANTHER" id="PTHR33026">
    <property type="entry name" value="OS06G0360600 PROTEIN"/>
    <property type="match status" value="1"/>
</dbReference>
<sequence length="122" mass="13451">MGKKRATASSGATTSTTKAKAKESSASRKAGTGTNLDWAASTILKRDEKKLTPNSILHIAIFITVREAFLGIDPHWDLWRKIFYVKRHSGGEGPHVIGGVGFVVRKEVNYFNFPMRDSVQGF</sequence>
<dbReference type="InterPro" id="IPR007321">
    <property type="entry name" value="Transposase_28"/>
</dbReference>
<dbReference type="Proteomes" id="UP001231189">
    <property type="component" value="Unassembled WGS sequence"/>
</dbReference>
<reference evidence="3" key="1">
    <citation type="submission" date="2023-07" db="EMBL/GenBank/DDBJ databases">
        <title>A chromosome-level genome assembly of Lolium multiflorum.</title>
        <authorList>
            <person name="Chen Y."/>
            <person name="Copetti D."/>
            <person name="Kolliker R."/>
            <person name="Studer B."/>
        </authorList>
    </citation>
    <scope>NUCLEOTIDE SEQUENCE</scope>
    <source>
        <strain evidence="3">02402/16</strain>
        <tissue evidence="3">Leaf</tissue>
    </source>
</reference>
<dbReference type="AlphaFoldDB" id="A0AAD8RUK4"/>
<evidence type="ECO:0000256" key="1">
    <source>
        <dbReference type="SAM" id="MobiDB-lite"/>
    </source>
</evidence>
<organism evidence="3 4">
    <name type="scientific">Lolium multiflorum</name>
    <name type="common">Italian ryegrass</name>
    <name type="synonym">Lolium perenne subsp. multiflorum</name>
    <dbReference type="NCBI Taxonomy" id="4521"/>
    <lineage>
        <taxon>Eukaryota</taxon>
        <taxon>Viridiplantae</taxon>
        <taxon>Streptophyta</taxon>
        <taxon>Embryophyta</taxon>
        <taxon>Tracheophyta</taxon>
        <taxon>Spermatophyta</taxon>
        <taxon>Magnoliopsida</taxon>
        <taxon>Liliopsida</taxon>
        <taxon>Poales</taxon>
        <taxon>Poaceae</taxon>
        <taxon>BOP clade</taxon>
        <taxon>Pooideae</taxon>
        <taxon>Poodae</taxon>
        <taxon>Poeae</taxon>
        <taxon>Poeae Chloroplast Group 2 (Poeae type)</taxon>
        <taxon>Loliodinae</taxon>
        <taxon>Loliinae</taxon>
        <taxon>Lolium</taxon>
    </lineage>
</organism>
<protein>
    <recommendedName>
        <fullName evidence="2">Transposase (putative) gypsy type domain-containing protein</fullName>
    </recommendedName>
</protein>
<feature type="domain" description="Transposase (putative) gypsy type" evidence="2">
    <location>
        <begin position="50"/>
        <end position="86"/>
    </location>
</feature>
<accession>A0AAD8RUK4</accession>
<proteinExistence type="predicted"/>
<evidence type="ECO:0000259" key="2">
    <source>
        <dbReference type="Pfam" id="PF04195"/>
    </source>
</evidence>